<reference evidence="2" key="1">
    <citation type="submission" date="2020-02" db="EMBL/GenBank/DDBJ databases">
        <authorList>
            <person name="Meier V. D."/>
        </authorList>
    </citation>
    <scope>NUCLEOTIDE SEQUENCE</scope>
    <source>
        <strain evidence="2">AVDCRST_MAG28</strain>
    </source>
</reference>
<protein>
    <submittedName>
        <fullName evidence="2">Uncharacterized protein</fullName>
    </submittedName>
</protein>
<proteinExistence type="predicted"/>
<feature type="transmembrane region" description="Helical" evidence="1">
    <location>
        <begin position="18"/>
        <end position="41"/>
    </location>
</feature>
<sequence length="75" mass="8087">MAHRAPVEQVEEAGGVSLLAFMSIGFFASTVLIAAFSAWGLTESVNDCDASSAWVWGAMFLASSLVAALWFWRLM</sequence>
<name>A0A6J4QQ37_9ACTN</name>
<gene>
    <name evidence="2" type="ORF">AVDCRST_MAG28-1480</name>
</gene>
<dbReference type="EMBL" id="CADCVE010000032">
    <property type="protein sequence ID" value="CAA9451664.1"/>
    <property type="molecule type" value="Genomic_DNA"/>
</dbReference>
<keyword evidence="1" id="KW-1133">Transmembrane helix</keyword>
<dbReference type="AlphaFoldDB" id="A0A6J4QQ37"/>
<evidence type="ECO:0000256" key="1">
    <source>
        <dbReference type="SAM" id="Phobius"/>
    </source>
</evidence>
<organism evidence="2">
    <name type="scientific">uncultured Rubrobacteraceae bacterium</name>
    <dbReference type="NCBI Taxonomy" id="349277"/>
    <lineage>
        <taxon>Bacteria</taxon>
        <taxon>Bacillati</taxon>
        <taxon>Actinomycetota</taxon>
        <taxon>Rubrobacteria</taxon>
        <taxon>Rubrobacterales</taxon>
        <taxon>Rubrobacteraceae</taxon>
        <taxon>environmental samples</taxon>
    </lineage>
</organism>
<evidence type="ECO:0000313" key="2">
    <source>
        <dbReference type="EMBL" id="CAA9451664.1"/>
    </source>
</evidence>
<accession>A0A6J4QQ37</accession>
<keyword evidence="1" id="KW-0812">Transmembrane</keyword>
<feature type="transmembrane region" description="Helical" evidence="1">
    <location>
        <begin position="53"/>
        <end position="72"/>
    </location>
</feature>
<keyword evidence="1" id="KW-0472">Membrane</keyword>